<reference evidence="16 17" key="1">
    <citation type="submission" date="2017-10" db="EMBL/GenBank/DDBJ databases">
        <title>The draft genome sequence of Lewinella marina KCTC 32374.</title>
        <authorList>
            <person name="Wang K."/>
        </authorList>
    </citation>
    <scope>NUCLEOTIDE SEQUENCE [LARGE SCALE GENOMIC DNA]</scope>
    <source>
        <strain evidence="16 17">MKG-38</strain>
    </source>
</reference>
<dbReference type="GO" id="GO:0034213">
    <property type="term" value="P:quinolinate catabolic process"/>
    <property type="evidence" value="ECO:0007669"/>
    <property type="project" value="TreeGrafter"/>
</dbReference>
<feature type="binding site" evidence="13">
    <location>
        <position position="204"/>
    </location>
    <ligand>
        <name>substrate</name>
    </ligand>
</feature>
<evidence type="ECO:0000256" key="12">
    <source>
        <dbReference type="PIRNR" id="PIRNR006250"/>
    </source>
</evidence>
<proteinExistence type="inferred from homology"/>
<dbReference type="NCBIfam" id="TIGR00078">
    <property type="entry name" value="nadC"/>
    <property type="match status" value="1"/>
</dbReference>
<comment type="catalytic activity">
    <reaction evidence="10">
        <text>nicotinate beta-D-ribonucleotide + CO2 + diphosphate = quinolinate + 5-phospho-alpha-D-ribose 1-diphosphate + 2 H(+)</text>
        <dbReference type="Rhea" id="RHEA:12733"/>
        <dbReference type="ChEBI" id="CHEBI:15378"/>
        <dbReference type="ChEBI" id="CHEBI:16526"/>
        <dbReference type="ChEBI" id="CHEBI:29959"/>
        <dbReference type="ChEBI" id="CHEBI:33019"/>
        <dbReference type="ChEBI" id="CHEBI:57502"/>
        <dbReference type="ChEBI" id="CHEBI:58017"/>
        <dbReference type="EC" id="2.4.2.19"/>
    </reaction>
</comment>
<evidence type="ECO:0000259" key="15">
    <source>
        <dbReference type="Pfam" id="PF02749"/>
    </source>
</evidence>
<keyword evidence="6" id="KW-0662">Pyridine nucleotide biosynthesis</keyword>
<dbReference type="CDD" id="cd01572">
    <property type="entry name" value="QPRTase"/>
    <property type="match status" value="1"/>
</dbReference>
<dbReference type="RefSeq" id="WP_099106670.1">
    <property type="nucleotide sequence ID" value="NZ_JAATJF010000004.1"/>
</dbReference>
<feature type="binding site" evidence="13">
    <location>
        <begin position="270"/>
        <end position="272"/>
    </location>
    <ligand>
        <name>substrate</name>
    </ligand>
</feature>
<evidence type="ECO:0000256" key="8">
    <source>
        <dbReference type="ARBA" id="ARBA00022679"/>
    </source>
</evidence>
<evidence type="ECO:0000256" key="3">
    <source>
        <dbReference type="ARBA" id="ARBA00009400"/>
    </source>
</evidence>
<dbReference type="FunFam" id="3.20.20.70:FF:000030">
    <property type="entry name" value="Nicotinate-nucleotide pyrophosphorylase, carboxylating"/>
    <property type="match status" value="1"/>
</dbReference>
<feature type="domain" description="Quinolinate phosphoribosyl transferase N-terminal" evidence="15">
    <location>
        <begin position="29"/>
        <end position="114"/>
    </location>
</feature>
<keyword evidence="7 12" id="KW-0328">Glycosyltransferase</keyword>
<protein>
    <recommendedName>
        <fullName evidence="11">Probable nicotinate-nucleotide pyrophosphorylase [carboxylating]</fullName>
        <ecNumber evidence="5">2.4.2.19</ecNumber>
    </recommendedName>
    <alternativeName>
        <fullName evidence="9">Quinolinate phosphoribosyltransferase [decarboxylating]</fullName>
    </alternativeName>
</protein>
<dbReference type="EMBL" id="PDLO01000004">
    <property type="protein sequence ID" value="PHK98284.1"/>
    <property type="molecule type" value="Genomic_DNA"/>
</dbReference>
<dbReference type="InterPro" id="IPR004393">
    <property type="entry name" value="NadC"/>
</dbReference>
<sequence>MSANIDETLRQRILQFINEALAEDVGPGDFTSEATIPANKRDTARLLVKDVGVLAGVEMAKMIFLTVDPKAEFDQRMEDGDYMHVGDEAFYVTCNSRALLQAERLVLNTMQRMSGIATLANRYAFEVEDLPVKVLDTRKTTPNLRFLEKWAVRLGGAHNYRDGLYDRIMIKDNHIDAAGSITRAIEGVQAFFRENDMQLPITVEVRNLVELMEVLEVGKVDRIMLDNFELPLLREAVAHVGGRFETEASGGITLDSIRRVAETGVNFISVGALTHSAVSLDLSLKVMK</sequence>
<dbReference type="GO" id="GO:0005737">
    <property type="term" value="C:cytoplasm"/>
    <property type="evidence" value="ECO:0007669"/>
    <property type="project" value="TreeGrafter"/>
</dbReference>
<comment type="pathway">
    <text evidence="2">Cofactor biosynthesis; NAD(+) biosynthesis; nicotinate D-ribonucleotide from quinolinate: step 1/1.</text>
</comment>
<dbReference type="Pfam" id="PF01729">
    <property type="entry name" value="QRPTase_C"/>
    <property type="match status" value="1"/>
</dbReference>
<evidence type="ECO:0000313" key="16">
    <source>
        <dbReference type="EMBL" id="PHK98284.1"/>
    </source>
</evidence>
<evidence type="ECO:0000256" key="2">
    <source>
        <dbReference type="ARBA" id="ARBA00004893"/>
    </source>
</evidence>
<feature type="binding site" evidence="13">
    <location>
        <position position="226"/>
    </location>
    <ligand>
        <name>substrate</name>
    </ligand>
</feature>
<feature type="binding site" evidence="13">
    <location>
        <position position="104"/>
    </location>
    <ligand>
        <name>substrate</name>
    </ligand>
</feature>
<dbReference type="Gene3D" id="3.20.20.70">
    <property type="entry name" value="Aldolase class I"/>
    <property type="match status" value="1"/>
</dbReference>
<feature type="binding site" evidence="13">
    <location>
        <begin position="249"/>
        <end position="251"/>
    </location>
    <ligand>
        <name>substrate</name>
    </ligand>
</feature>
<dbReference type="InterPro" id="IPR037128">
    <property type="entry name" value="Quinolinate_PRibosylTase_N_sf"/>
</dbReference>
<comment type="similarity">
    <text evidence="3 12">Belongs to the NadC/ModD family.</text>
</comment>
<dbReference type="InterPro" id="IPR013785">
    <property type="entry name" value="Aldolase_TIM"/>
</dbReference>
<dbReference type="PANTHER" id="PTHR32179">
    <property type="entry name" value="NICOTINATE-NUCLEOTIDE PYROPHOSPHORYLASE [CARBOXYLATING]"/>
    <property type="match status" value="1"/>
</dbReference>
<gene>
    <name evidence="16" type="primary">nadC</name>
    <name evidence="16" type="ORF">CGL56_11315</name>
</gene>
<evidence type="ECO:0000256" key="4">
    <source>
        <dbReference type="ARBA" id="ARBA00011218"/>
    </source>
</evidence>
<dbReference type="PANTHER" id="PTHR32179:SF3">
    <property type="entry name" value="NICOTINATE-NUCLEOTIDE PYROPHOSPHORYLASE [CARBOXYLATING]"/>
    <property type="match status" value="1"/>
</dbReference>
<evidence type="ECO:0000256" key="13">
    <source>
        <dbReference type="PIRSR" id="PIRSR006250-1"/>
    </source>
</evidence>
<evidence type="ECO:0000313" key="17">
    <source>
        <dbReference type="Proteomes" id="UP000226437"/>
    </source>
</evidence>
<dbReference type="SUPFAM" id="SSF51690">
    <property type="entry name" value="Nicotinate/Quinolinate PRTase C-terminal domain-like"/>
    <property type="match status" value="1"/>
</dbReference>
<evidence type="ECO:0000256" key="9">
    <source>
        <dbReference type="ARBA" id="ARBA00033102"/>
    </source>
</evidence>
<dbReference type="InterPro" id="IPR036068">
    <property type="entry name" value="Nicotinate_pribotase-like_C"/>
</dbReference>
<evidence type="ECO:0000256" key="10">
    <source>
        <dbReference type="ARBA" id="ARBA00047445"/>
    </source>
</evidence>
<evidence type="ECO:0000256" key="11">
    <source>
        <dbReference type="ARBA" id="ARBA00069173"/>
    </source>
</evidence>
<evidence type="ECO:0000256" key="7">
    <source>
        <dbReference type="ARBA" id="ARBA00022676"/>
    </source>
</evidence>
<dbReference type="Gene3D" id="3.90.1170.20">
    <property type="entry name" value="Quinolinate phosphoribosyl transferase, N-terminal domain"/>
    <property type="match status" value="1"/>
</dbReference>
<dbReference type="Pfam" id="PF02749">
    <property type="entry name" value="QRPTase_N"/>
    <property type="match status" value="1"/>
</dbReference>
<dbReference type="GO" id="GO:0009435">
    <property type="term" value="P:NAD+ biosynthetic process"/>
    <property type="evidence" value="ECO:0007669"/>
    <property type="project" value="UniProtKB-UniPathway"/>
</dbReference>
<feature type="binding site" evidence="13">
    <location>
        <position position="161"/>
    </location>
    <ligand>
        <name>substrate</name>
    </ligand>
</feature>
<feature type="binding site" evidence="13">
    <location>
        <position position="171"/>
    </location>
    <ligand>
        <name>substrate</name>
    </ligand>
</feature>
<comment type="function">
    <text evidence="1">Involved in the catabolism of quinolinic acid (QA).</text>
</comment>
<keyword evidence="8 12" id="KW-0808">Transferase</keyword>
<keyword evidence="17" id="KW-1185">Reference proteome</keyword>
<dbReference type="InterPro" id="IPR027277">
    <property type="entry name" value="NadC/ModD"/>
</dbReference>
<dbReference type="AlphaFoldDB" id="A0A2G0CE80"/>
<evidence type="ECO:0000259" key="14">
    <source>
        <dbReference type="Pfam" id="PF01729"/>
    </source>
</evidence>
<evidence type="ECO:0000256" key="5">
    <source>
        <dbReference type="ARBA" id="ARBA00011944"/>
    </source>
</evidence>
<evidence type="ECO:0000256" key="1">
    <source>
        <dbReference type="ARBA" id="ARBA00003237"/>
    </source>
</evidence>
<dbReference type="InterPro" id="IPR002638">
    <property type="entry name" value="Quinolinate_PRibosylTrfase_C"/>
</dbReference>
<comment type="caution">
    <text evidence="16">The sequence shown here is derived from an EMBL/GenBank/DDBJ whole genome shotgun (WGS) entry which is preliminary data.</text>
</comment>
<dbReference type="OrthoDB" id="9782546at2"/>
<evidence type="ECO:0000256" key="6">
    <source>
        <dbReference type="ARBA" id="ARBA00022642"/>
    </source>
</evidence>
<feature type="domain" description="Quinolinate phosphoribosyl transferase C-terminal" evidence="14">
    <location>
        <begin position="116"/>
        <end position="285"/>
    </location>
</feature>
<dbReference type="SUPFAM" id="SSF54675">
    <property type="entry name" value="Nicotinate/Quinolinate PRTase N-terminal domain-like"/>
    <property type="match status" value="1"/>
</dbReference>
<dbReference type="PIRSF" id="PIRSF006250">
    <property type="entry name" value="NadC_ModD"/>
    <property type="match status" value="1"/>
</dbReference>
<name>A0A2G0CE80_9BACT</name>
<dbReference type="UniPathway" id="UPA00253">
    <property type="reaction ID" value="UER00331"/>
</dbReference>
<dbReference type="GO" id="GO:0004514">
    <property type="term" value="F:nicotinate-nucleotide diphosphorylase (carboxylating) activity"/>
    <property type="evidence" value="ECO:0007669"/>
    <property type="project" value="UniProtKB-EC"/>
</dbReference>
<dbReference type="Proteomes" id="UP000226437">
    <property type="component" value="Unassembled WGS sequence"/>
</dbReference>
<organism evidence="16 17">
    <name type="scientific">Neolewinella marina</name>
    <dbReference type="NCBI Taxonomy" id="438751"/>
    <lineage>
        <taxon>Bacteria</taxon>
        <taxon>Pseudomonadati</taxon>
        <taxon>Bacteroidota</taxon>
        <taxon>Saprospiria</taxon>
        <taxon>Saprospirales</taxon>
        <taxon>Lewinellaceae</taxon>
        <taxon>Neolewinella</taxon>
    </lineage>
</organism>
<dbReference type="EC" id="2.4.2.19" evidence="5"/>
<accession>A0A2G0CE80</accession>
<comment type="subunit">
    <text evidence="4">Hexamer formed by 3 homodimers.</text>
</comment>
<dbReference type="InterPro" id="IPR022412">
    <property type="entry name" value="Quinolinate_PRibosylTrfase_N"/>
</dbReference>
<dbReference type="FunFam" id="3.90.1170.20:FF:000001">
    <property type="entry name" value="Nicotinate-nucleotide diphosphorylase (Carboxylating)"/>
    <property type="match status" value="1"/>
</dbReference>
<feature type="binding site" evidence="13">
    <location>
        <begin position="137"/>
        <end position="139"/>
    </location>
    <ligand>
        <name>substrate</name>
    </ligand>
</feature>